<dbReference type="KEGG" id="tad:TRIADDRAFT_52665"/>
<dbReference type="GO" id="GO:0141106">
    <property type="term" value="F:tRNA methyltransferase activator activity"/>
    <property type="evidence" value="ECO:0000318"/>
    <property type="project" value="GO_Central"/>
</dbReference>
<dbReference type="Proteomes" id="UP000009022">
    <property type="component" value="Unassembled WGS sequence"/>
</dbReference>
<dbReference type="GO" id="GO:0046982">
    <property type="term" value="F:protein heterodimerization activity"/>
    <property type="evidence" value="ECO:0007669"/>
    <property type="project" value="InterPro"/>
</dbReference>
<dbReference type="GeneID" id="6749534"/>
<evidence type="ECO:0000256" key="1">
    <source>
        <dbReference type="ARBA" id="ARBA00004556"/>
    </source>
</evidence>
<proteinExistence type="inferred from homology"/>
<dbReference type="GO" id="GO:0005654">
    <property type="term" value="C:nucleoplasm"/>
    <property type="evidence" value="ECO:0007669"/>
    <property type="project" value="UniProtKB-SubCell"/>
</dbReference>
<keyword evidence="9" id="KW-1185">Reference proteome</keyword>
<evidence type="ECO:0000313" key="8">
    <source>
        <dbReference type="EMBL" id="EDV29836.1"/>
    </source>
</evidence>
<keyword evidence="5" id="KW-0963">Cytoplasm</keyword>
<dbReference type="FunFam" id="2.20.25.10:FF:000027">
    <property type="entry name" value="Multifunctional methyltransferase subunit TRM112-like protein"/>
    <property type="match status" value="1"/>
</dbReference>
<reference evidence="8 9" key="1">
    <citation type="journal article" date="2008" name="Nature">
        <title>The Trichoplax genome and the nature of placozoans.</title>
        <authorList>
            <person name="Srivastava M."/>
            <person name="Begovic E."/>
            <person name="Chapman J."/>
            <person name="Putnam N.H."/>
            <person name="Hellsten U."/>
            <person name="Kawashima T."/>
            <person name="Kuo A."/>
            <person name="Mitros T."/>
            <person name="Salamov A."/>
            <person name="Carpenter M.L."/>
            <person name="Signorovitch A.Y."/>
            <person name="Moreno M.A."/>
            <person name="Kamm K."/>
            <person name="Grimwood J."/>
            <person name="Schmutz J."/>
            <person name="Shapiro H."/>
            <person name="Grigoriev I.V."/>
            <person name="Buss L.W."/>
            <person name="Schierwater B."/>
            <person name="Dellaporta S.L."/>
            <person name="Rokhsar D.S."/>
        </authorList>
    </citation>
    <scope>NUCLEOTIDE SEQUENCE [LARGE SCALE GENOMIC DNA]</scope>
    <source>
        <strain evidence="8 9">Grell-BS-1999</strain>
    </source>
</reference>
<dbReference type="HOGENOM" id="CLU_086140_2_0_1"/>
<dbReference type="PhylomeDB" id="B3RJT0"/>
<evidence type="ECO:0000313" key="9">
    <source>
        <dbReference type="Proteomes" id="UP000009022"/>
    </source>
</evidence>
<evidence type="ECO:0000256" key="6">
    <source>
        <dbReference type="ARBA" id="ARBA00023242"/>
    </source>
</evidence>
<dbReference type="OMA" id="NMLTSKC"/>
<dbReference type="GO" id="GO:0043528">
    <property type="term" value="C:tRNA (m2G10) methyltransferase complex"/>
    <property type="evidence" value="ECO:0000318"/>
    <property type="project" value="GO_Central"/>
</dbReference>
<organism evidence="8 9">
    <name type="scientific">Trichoplax adhaerens</name>
    <name type="common">Trichoplax reptans</name>
    <dbReference type="NCBI Taxonomy" id="10228"/>
    <lineage>
        <taxon>Eukaryota</taxon>
        <taxon>Metazoa</taxon>
        <taxon>Placozoa</taxon>
        <taxon>Uniplacotomia</taxon>
        <taxon>Trichoplacea</taxon>
        <taxon>Trichoplacidae</taxon>
        <taxon>Trichoplax</taxon>
    </lineage>
</organism>
<evidence type="ECO:0000256" key="5">
    <source>
        <dbReference type="ARBA" id="ARBA00022490"/>
    </source>
</evidence>
<dbReference type="GO" id="GO:2000234">
    <property type="term" value="P:positive regulation of rRNA processing"/>
    <property type="evidence" value="ECO:0000318"/>
    <property type="project" value="GO_Central"/>
</dbReference>
<dbReference type="CDD" id="cd21089">
    <property type="entry name" value="Trm112-like"/>
    <property type="match status" value="1"/>
</dbReference>
<dbReference type="GO" id="GO:0030490">
    <property type="term" value="P:maturation of SSU-rRNA"/>
    <property type="evidence" value="ECO:0000318"/>
    <property type="project" value="GO_Central"/>
</dbReference>
<dbReference type="RefSeq" id="XP_002109038.1">
    <property type="nucleotide sequence ID" value="XM_002109002.1"/>
</dbReference>
<dbReference type="CTD" id="6749534"/>
<protein>
    <recommendedName>
        <fullName evidence="4">Multifunctional methyltransferase subunit TRM112-like protein</fullName>
    </recommendedName>
    <alternativeName>
        <fullName evidence="7">tRNA methyltransferase 112 homolog</fullName>
    </alternativeName>
</protein>
<dbReference type="EMBL" id="DS985241">
    <property type="protein sequence ID" value="EDV29836.1"/>
    <property type="molecule type" value="Genomic_DNA"/>
</dbReference>
<evidence type="ECO:0000256" key="2">
    <source>
        <dbReference type="ARBA" id="ARBA00004642"/>
    </source>
</evidence>
<comment type="subcellular location">
    <subcellularLocation>
        <location evidence="1">Cytoplasm</location>
        <location evidence="1">Perinuclear region</location>
    </subcellularLocation>
    <subcellularLocation>
        <location evidence="2">Nucleus</location>
        <location evidence="2">Nucleoplasm</location>
    </subcellularLocation>
</comment>
<dbReference type="OrthoDB" id="2187549at2759"/>
<dbReference type="PANTHER" id="PTHR12773:SF0">
    <property type="entry name" value="MULTIFUNCTIONAL METHYLTRANSFERASE SUBUNIT TRM112-LIKE PROTEIN"/>
    <property type="match status" value="1"/>
</dbReference>
<accession>B3RJT0</accession>
<dbReference type="GO" id="GO:0005634">
    <property type="term" value="C:nucleus"/>
    <property type="evidence" value="ECO:0000318"/>
    <property type="project" value="GO_Central"/>
</dbReference>
<sequence>MRLLTHNMLTSHVKGAESGYPLILEAAEVILRNVDFNPEFIKRMLSKVNWDVLYQTAKAIGHLNDIPEQLQPNVENDEEFLRKAHHVLLEVEVKEGHLICPTSKKKFQISNGIPNMLLGEESSS</sequence>
<dbReference type="InterPro" id="IPR005651">
    <property type="entry name" value="Trm112-like"/>
</dbReference>
<dbReference type="InParanoid" id="B3RJT0"/>
<dbReference type="InterPro" id="IPR039127">
    <property type="entry name" value="Trm112"/>
</dbReference>
<dbReference type="PANTHER" id="PTHR12773">
    <property type="entry name" value="UPF0315 PROTEIN-RELATED"/>
    <property type="match status" value="1"/>
</dbReference>
<dbReference type="GO" id="GO:0005737">
    <property type="term" value="C:cytoplasm"/>
    <property type="evidence" value="ECO:0000318"/>
    <property type="project" value="GO_Central"/>
</dbReference>
<gene>
    <name evidence="8" type="ORF">TRIADDRAFT_52665</name>
</gene>
<evidence type="ECO:0000256" key="3">
    <source>
        <dbReference type="ARBA" id="ARBA00007980"/>
    </source>
</evidence>
<dbReference type="SUPFAM" id="SSF158997">
    <property type="entry name" value="Trm112p-like"/>
    <property type="match status" value="1"/>
</dbReference>
<evidence type="ECO:0000256" key="7">
    <source>
        <dbReference type="ARBA" id="ARBA00030516"/>
    </source>
</evidence>
<dbReference type="STRING" id="10228.B3RJT0"/>
<name>B3RJT0_TRIAD</name>
<dbReference type="GO" id="GO:0000470">
    <property type="term" value="P:maturation of LSU-rRNA"/>
    <property type="evidence" value="ECO:0000318"/>
    <property type="project" value="GO_Central"/>
</dbReference>
<evidence type="ECO:0000256" key="4">
    <source>
        <dbReference type="ARBA" id="ARBA00019989"/>
    </source>
</evidence>
<dbReference type="Gene3D" id="2.20.25.10">
    <property type="match status" value="1"/>
</dbReference>
<dbReference type="AlphaFoldDB" id="B3RJT0"/>
<dbReference type="Pfam" id="PF03966">
    <property type="entry name" value="Trm112p"/>
    <property type="match status" value="1"/>
</dbReference>
<keyword evidence="6" id="KW-0539">Nucleus</keyword>
<comment type="similarity">
    <text evidence="3">Belongs to the TRM112 family.</text>
</comment>
<dbReference type="GO" id="GO:0048471">
    <property type="term" value="C:perinuclear region of cytoplasm"/>
    <property type="evidence" value="ECO:0007669"/>
    <property type="project" value="UniProtKB-SubCell"/>
</dbReference>
<dbReference type="eggNOG" id="KOG1088">
    <property type="taxonomic scope" value="Eukaryota"/>
</dbReference>